<reference evidence="1" key="3">
    <citation type="submission" date="2015-06" db="EMBL/GenBank/DDBJ databases">
        <authorList>
            <person name="Hoefler B.C."/>
            <person name="Straight P.D."/>
        </authorList>
    </citation>
    <scope>NUCLEOTIDE SEQUENCE</scope>
    <source>
        <strain evidence="1">91E135</strain>
        <plasmid evidence="1">lp150</plasmid>
    </source>
</reference>
<reference evidence="1" key="1">
    <citation type="submission" date="2012-01" db="EMBL/GenBank/DDBJ databases">
        <authorList>
            <person name="Wikstroem N."/>
        </authorList>
    </citation>
    <scope>NUCLEOTIDE SEQUENCE</scope>
    <source>
        <strain evidence="1">91E135</strain>
        <plasmid evidence="1">lp150</plasmid>
    </source>
</reference>
<proteinExistence type="predicted"/>
<organism evidence="1">
    <name type="scientific">Borrelia turicatae (strain 91E135)</name>
    <dbReference type="NCBI Taxonomy" id="314724"/>
    <lineage>
        <taxon>Bacteria</taxon>
        <taxon>Pseudomonadati</taxon>
        <taxon>Spirochaetota</taxon>
        <taxon>Spirochaetia</taxon>
        <taxon>Spirochaetales</taxon>
        <taxon>Borreliaceae</taxon>
        <taxon>Borrelia</taxon>
    </lineage>
</organism>
<dbReference type="AlphaFoldDB" id="A0A0R9PM32"/>
<protein>
    <submittedName>
        <fullName evidence="1">Uncharacterized protein</fullName>
    </submittedName>
</protein>
<sequence length="36" mass="3870">MVSNFINSIINILEGCNKDLAKKAKPPISLGIQADI</sequence>
<geneLocation type="plasmid" evidence="1">
    <name>lp150</name>
</geneLocation>
<dbReference type="EMBL" id="HM008710">
    <property type="protein sequence ID" value="ALC78595.1"/>
    <property type="molecule type" value="Genomic_DNA"/>
</dbReference>
<keyword evidence="1" id="KW-0614">Plasmid</keyword>
<reference evidence="1" key="2">
    <citation type="journal article" date="2013" name="J. Bacteriol.">
        <title>Large linear plasmids of Borrelia species that cause relapsing fever.</title>
        <authorList>
            <person name="Miller S.C."/>
            <person name="Porcella S.F."/>
            <person name="Raffel S.J."/>
            <person name="Schwan T.G."/>
            <person name="Barbour A.G."/>
        </authorList>
    </citation>
    <scope>NUCLEOTIDE SEQUENCE</scope>
    <source>
        <strain evidence="1">91E135</strain>
        <plasmid evidence="1">lp150</plasmid>
    </source>
</reference>
<accession>A0A0R9PM32</accession>
<name>A0A0R9PM32_BORT9</name>
<gene>
    <name evidence="1" type="ORF">BTA017a</name>
</gene>
<evidence type="ECO:0000313" key="1">
    <source>
        <dbReference type="EMBL" id="ALC78595.1"/>
    </source>
</evidence>